<reference evidence="3" key="1">
    <citation type="journal article" date="2020" name="BMC Genomics">
        <title>Correction to: Identification and distribution of gene clusters required for synthesis of sphingolipid metabolism inhibitors in diverse species of the filamentous fungus Fusarium.</title>
        <authorList>
            <person name="Kim H.S."/>
            <person name="Lohmar J.M."/>
            <person name="Busman M."/>
            <person name="Brown D.W."/>
            <person name="Naumann T.A."/>
            <person name="Divon H.H."/>
            <person name="Lysoe E."/>
            <person name="Uhlig S."/>
            <person name="Proctor R.H."/>
        </authorList>
    </citation>
    <scope>NUCLEOTIDE SEQUENCE [LARGE SCALE GENOMIC DNA]</scope>
    <source>
        <strain evidence="3">NRRL 25331</strain>
    </source>
</reference>
<proteinExistence type="predicted"/>
<dbReference type="SUPFAM" id="SSF53300">
    <property type="entry name" value="vWA-like"/>
    <property type="match status" value="1"/>
</dbReference>
<feature type="region of interest" description="Disordered" evidence="1">
    <location>
        <begin position="952"/>
        <end position="971"/>
    </location>
</feature>
<reference evidence="2 3" key="2">
    <citation type="submission" date="2020-05" db="EMBL/GenBank/DDBJ databases">
        <title>Identification and distribution of gene clusters putatively required for synthesis of sphingolipid metabolism inhibitors in phylogenetically diverse species of the filamentous fungus Fusarium.</title>
        <authorList>
            <person name="Kim H.-S."/>
            <person name="Busman M."/>
            <person name="Brown D.W."/>
            <person name="Divon H."/>
            <person name="Uhlig S."/>
            <person name="Proctor R.H."/>
        </authorList>
    </citation>
    <scope>NUCLEOTIDE SEQUENCE [LARGE SCALE GENOMIC DNA]</scope>
    <source>
        <strain evidence="2 3">NRRL 25331</strain>
    </source>
</reference>
<comment type="caution">
    <text evidence="2">The sequence shown here is derived from an EMBL/GenBank/DDBJ whole genome shotgun (WGS) entry which is preliminary data.</text>
</comment>
<evidence type="ECO:0000256" key="1">
    <source>
        <dbReference type="SAM" id="MobiDB-lite"/>
    </source>
</evidence>
<dbReference type="InterPro" id="IPR036465">
    <property type="entry name" value="vWFA_dom_sf"/>
</dbReference>
<sequence>MGNGNLLFADYMPHNAAVFSLHDNLTSAVHGPGSVESAKVSYAVCSFFASDNQPKDVLRVCYGSLYSVDYQREHSPSLMQAEEAATSFECLQPLAVSEDVLDACVATLQGSDSVQKSAVFEVLLHLKAAAALSGSNSQLDRASTSSGSFTSSHGGYLWRFKTKDEKQQRTRAIEKAQGLLKRMEMAKSLAATAENMILFLGEKNSSHGPFEKVENKRFFSHADPSFVLRDVGYGWPANWENDTKSISDVDLNAWLSTNAKSLRTWVKSTPFDKQAGPTAKARLPELWDLMVHNKGLYMLSPTLQYPVTNMLLAFSNELLTDEPGSRSPFKNLLPTETQWNGQPWQPLFVEWEAEYVHIPVKLWQLVHGDDGTIRYGINPGSNLSELQSSPHSFSGGSLIQPDAQKTLQGMLKMMIRTVPHVSDSGSKDAAWIDDFLEQLSLTFGRLDYFTDHLLTLHRGGHIIPTKRNCQSSSDEILSCTEAFEIFSAKEDCPEATGGINVTPYGSQHERLSYTGSHQLNAVSEKNRFFRPVTHGQVYDKRCIFRGEAYLPSDPNSDQLFHWETLMIAGDKHGILPDMLLRERKHLSLSGLEKLAAGQTKPVEHLMSLQDLITSMPKGQFLSSLWKSIIAAQDHSYAALTQQSATLPSVLVGRPIALANLGLGIELATPPMRSQAYADYREDDPLQYETGGDNNTSQAYEFESNSELTRYKFVIKLGDMLGDKDGLIGDFSSTESDSGGSAWTLVTDFSRRNGTSCIHLQHPSNAPPLTVSPSHPSLLPEPSVFDPSLNIQTEAKAYHDSKAETLLCSAATVLIDPFLSVNIGSGILPAVKAQLDKAAIDRDLRKLNVIVRSGPTLKGARGSDPVLSEVGKFGIQIESNGGKGSPGVQLPVHTPSISASGAKWQWLQAVEDDASVCGGDVIGVAPNINLFQDSLFISHQVIIKILSQHSQASQPVPEQPAATTMSPPESQTAMDDTEFERTLLQLRCFDTMFLVDDSEAMQPYWPEIKTLIERIAPICAKHDPDGVDLYFVNHRPGGVLAKLPGLQSIRKSGYTHIGGFVGNMLLTSKGKQVGSIFDSVKPAGKCNMGARLGGLLKWYCDKYTAGEEKAALNIVVLTAGQFDDDIKTPLINAARTLDEAKAPIHQAGVQLFRLGGPNLERQKTLQHLDDELHKEAGTRDIVDTVTWSGHGTSMSDDELLKVVLGAVIKKIDMRASELHLDEKAPTARADREFDEDNVI</sequence>
<evidence type="ECO:0000313" key="2">
    <source>
        <dbReference type="EMBL" id="KAF5655477.1"/>
    </source>
</evidence>
<evidence type="ECO:0000313" key="3">
    <source>
        <dbReference type="Proteomes" id="UP000572754"/>
    </source>
</evidence>
<gene>
    <name evidence="2" type="ORF">FCIRC_13892</name>
</gene>
<organism evidence="2 3">
    <name type="scientific">Fusarium circinatum</name>
    <name type="common">Pitch canker fungus</name>
    <name type="synonym">Gibberella circinata</name>
    <dbReference type="NCBI Taxonomy" id="48490"/>
    <lineage>
        <taxon>Eukaryota</taxon>
        <taxon>Fungi</taxon>
        <taxon>Dikarya</taxon>
        <taxon>Ascomycota</taxon>
        <taxon>Pezizomycotina</taxon>
        <taxon>Sordariomycetes</taxon>
        <taxon>Hypocreomycetidae</taxon>
        <taxon>Hypocreales</taxon>
        <taxon>Nectriaceae</taxon>
        <taxon>Fusarium</taxon>
        <taxon>Fusarium fujikuroi species complex</taxon>
    </lineage>
</organism>
<name>A0A8H5SRC5_FUSCI</name>
<accession>A0A8H5SRC5</accession>
<dbReference type="EMBL" id="JAAQPE010000824">
    <property type="protein sequence ID" value="KAF5655477.1"/>
    <property type="molecule type" value="Genomic_DNA"/>
</dbReference>
<dbReference type="PANTHER" id="PTHR34706">
    <property type="entry name" value="SLR1338 PROTEIN"/>
    <property type="match status" value="1"/>
</dbReference>
<dbReference type="PANTHER" id="PTHR34706:SF1">
    <property type="entry name" value="VWFA DOMAIN-CONTAINING PROTEIN"/>
    <property type="match status" value="1"/>
</dbReference>
<keyword evidence="3" id="KW-1185">Reference proteome</keyword>
<protein>
    <submittedName>
        <fullName evidence="2">von willebrand factor protein</fullName>
    </submittedName>
</protein>
<dbReference type="Proteomes" id="UP000572754">
    <property type="component" value="Unassembled WGS sequence"/>
</dbReference>
<dbReference type="AlphaFoldDB" id="A0A8H5SRC5"/>